<sequence>MADYIEKLFKSAGFSFLAPSDKELTEKLPDIASRNPTVFAGVDVFYVVISINFKRWLLPQNYNLNYAEIKALMESDNLKRKST</sequence>
<dbReference type="EMBL" id="CAJZBQ010000038">
    <property type="protein sequence ID" value="CAG9325293.1"/>
    <property type="molecule type" value="Genomic_DNA"/>
</dbReference>
<dbReference type="AlphaFoldDB" id="A0AAU9JHY3"/>
<proteinExistence type="predicted"/>
<gene>
    <name evidence="1" type="ORF">BSTOLATCC_MIC38556</name>
</gene>
<accession>A0AAU9JHY3</accession>
<reference evidence="1" key="1">
    <citation type="submission" date="2021-09" db="EMBL/GenBank/DDBJ databases">
        <authorList>
            <consortium name="AG Swart"/>
            <person name="Singh M."/>
            <person name="Singh A."/>
            <person name="Seah K."/>
            <person name="Emmerich C."/>
        </authorList>
    </citation>
    <scope>NUCLEOTIDE SEQUENCE</scope>
    <source>
        <strain evidence="1">ATCC30299</strain>
    </source>
</reference>
<keyword evidence="2" id="KW-1185">Reference proteome</keyword>
<dbReference type="Proteomes" id="UP001162131">
    <property type="component" value="Unassembled WGS sequence"/>
</dbReference>
<evidence type="ECO:0000313" key="1">
    <source>
        <dbReference type="EMBL" id="CAG9325293.1"/>
    </source>
</evidence>
<protein>
    <submittedName>
        <fullName evidence="1">Uncharacterized protein</fullName>
    </submittedName>
</protein>
<organism evidence="1 2">
    <name type="scientific">Blepharisma stoltei</name>
    <dbReference type="NCBI Taxonomy" id="1481888"/>
    <lineage>
        <taxon>Eukaryota</taxon>
        <taxon>Sar</taxon>
        <taxon>Alveolata</taxon>
        <taxon>Ciliophora</taxon>
        <taxon>Postciliodesmatophora</taxon>
        <taxon>Heterotrichea</taxon>
        <taxon>Heterotrichida</taxon>
        <taxon>Blepharismidae</taxon>
        <taxon>Blepharisma</taxon>
    </lineage>
</organism>
<evidence type="ECO:0000313" key="2">
    <source>
        <dbReference type="Proteomes" id="UP001162131"/>
    </source>
</evidence>
<name>A0AAU9JHY3_9CILI</name>
<comment type="caution">
    <text evidence="1">The sequence shown here is derived from an EMBL/GenBank/DDBJ whole genome shotgun (WGS) entry which is preliminary data.</text>
</comment>